<dbReference type="PRINTS" id="PR00111">
    <property type="entry name" value="ABHYDROLASE"/>
</dbReference>
<evidence type="ECO:0000259" key="2">
    <source>
        <dbReference type="Pfam" id="PF00561"/>
    </source>
</evidence>
<dbReference type="Gene3D" id="3.40.50.1820">
    <property type="entry name" value="alpha/beta hydrolase"/>
    <property type="match status" value="1"/>
</dbReference>
<dbReference type="InterPro" id="IPR000073">
    <property type="entry name" value="AB_hydrolase_1"/>
</dbReference>
<dbReference type="PANTHER" id="PTHR43798:SF33">
    <property type="entry name" value="HYDROLASE, PUTATIVE (AFU_ORTHOLOGUE AFUA_2G14860)-RELATED"/>
    <property type="match status" value="1"/>
</dbReference>
<dbReference type="AlphaFoldDB" id="Q0A8J0"/>
<dbReference type="GO" id="GO:0016787">
    <property type="term" value="F:hydrolase activity"/>
    <property type="evidence" value="ECO:0007669"/>
    <property type="project" value="UniProtKB-KW"/>
</dbReference>
<dbReference type="SUPFAM" id="SSF53474">
    <property type="entry name" value="alpha/beta-Hydrolases"/>
    <property type="match status" value="1"/>
</dbReference>
<dbReference type="InterPro" id="IPR000639">
    <property type="entry name" value="Epox_hydrolase-like"/>
</dbReference>
<dbReference type="Pfam" id="PF00561">
    <property type="entry name" value="Abhydrolase_1"/>
    <property type="match status" value="1"/>
</dbReference>
<keyword evidence="4" id="KW-1185">Reference proteome</keyword>
<evidence type="ECO:0000256" key="1">
    <source>
        <dbReference type="SAM" id="MobiDB-lite"/>
    </source>
</evidence>
<dbReference type="GO" id="GO:0016020">
    <property type="term" value="C:membrane"/>
    <property type="evidence" value="ECO:0007669"/>
    <property type="project" value="TreeGrafter"/>
</dbReference>
<dbReference type="InterPro" id="IPR050266">
    <property type="entry name" value="AB_hydrolase_sf"/>
</dbReference>
<evidence type="ECO:0000313" key="4">
    <source>
        <dbReference type="Proteomes" id="UP000001962"/>
    </source>
</evidence>
<sequence length="324" mass="36322">MLFETSPANQGEHRCTLVASDGTRLAYQIRPTSGRRRGVLVALHGLSSNMSRWAEFSAQTRLTRNWEIIRTDLRGHGQSLDWRPVDLGRWCRDLLSLLDTEGHQRAVLVGHCLGAAVAAEFARRHPDRVQGLVLVEPLLPEALPARLQRYYRWRGLLRPLLAAAHAAYAVGLHRRRYRSVDLVALDRAARERMAQEGGADVIRKSHGRPLDDMRRMPWALYVEALLATVGLPGDRLAEIGAPTLALLSNGSDLSDCQVTRRYLEAMPRCEVRVLDAHHWLPTERPDDVRIQIEAFCRGLEIEAGEPLEAASADPEASPSQRTRP</sequence>
<dbReference type="ESTHER" id="alheh-q0a8j0">
    <property type="family name" value="6_AlphaBeta_hydrolase"/>
</dbReference>
<feature type="compositionally biased region" description="Low complexity" evidence="1">
    <location>
        <begin position="306"/>
        <end position="324"/>
    </location>
</feature>
<evidence type="ECO:0000313" key="3">
    <source>
        <dbReference type="EMBL" id="ABI56847.1"/>
    </source>
</evidence>
<dbReference type="KEGG" id="aeh:Mlg_1498"/>
<dbReference type="PANTHER" id="PTHR43798">
    <property type="entry name" value="MONOACYLGLYCEROL LIPASE"/>
    <property type="match status" value="1"/>
</dbReference>
<dbReference type="OrthoDB" id="9808398at2"/>
<dbReference type="InterPro" id="IPR029058">
    <property type="entry name" value="AB_hydrolase_fold"/>
</dbReference>
<dbReference type="EMBL" id="CP000453">
    <property type="protein sequence ID" value="ABI56847.1"/>
    <property type="molecule type" value="Genomic_DNA"/>
</dbReference>
<accession>Q0A8J0</accession>
<feature type="domain" description="AB hydrolase-1" evidence="2">
    <location>
        <begin position="39"/>
        <end position="280"/>
    </location>
</feature>
<dbReference type="eggNOG" id="COG2267">
    <property type="taxonomic scope" value="Bacteria"/>
</dbReference>
<reference evidence="4" key="1">
    <citation type="submission" date="2006-08" db="EMBL/GenBank/DDBJ databases">
        <title>Complete sequence of Alkalilimnicola ehrilichei MLHE-1.</title>
        <authorList>
            <person name="Copeland A."/>
            <person name="Lucas S."/>
            <person name="Lapidus A."/>
            <person name="Barry K."/>
            <person name="Detter J.C."/>
            <person name="Glavina del Rio T."/>
            <person name="Hammon N."/>
            <person name="Israni S."/>
            <person name="Dalin E."/>
            <person name="Tice H."/>
            <person name="Pitluck S."/>
            <person name="Sims D."/>
            <person name="Brettin T."/>
            <person name="Bruce D."/>
            <person name="Han C."/>
            <person name="Tapia R."/>
            <person name="Gilna P."/>
            <person name="Schmutz J."/>
            <person name="Larimer F."/>
            <person name="Land M."/>
            <person name="Hauser L."/>
            <person name="Kyrpides N."/>
            <person name="Mikhailova N."/>
            <person name="Oremland R.S."/>
            <person name="Hoeft S.E."/>
            <person name="Switzer-Blum J."/>
            <person name="Kulp T."/>
            <person name="King G."/>
            <person name="Tabita R."/>
            <person name="Witte B."/>
            <person name="Santini J.M."/>
            <person name="Basu P."/>
            <person name="Hollibaugh J.T."/>
            <person name="Xie G."/>
            <person name="Stolz J.F."/>
            <person name="Richardson P."/>
        </authorList>
    </citation>
    <scope>NUCLEOTIDE SEQUENCE [LARGE SCALE GENOMIC DNA]</scope>
    <source>
        <strain evidence="4">ATCC BAA-1101 / DSM 17681 / MLHE-1</strain>
    </source>
</reference>
<dbReference type="PRINTS" id="PR00412">
    <property type="entry name" value="EPOXHYDRLASE"/>
</dbReference>
<keyword evidence="3" id="KW-0378">Hydrolase</keyword>
<dbReference type="RefSeq" id="WP_011629242.1">
    <property type="nucleotide sequence ID" value="NC_008340.1"/>
</dbReference>
<gene>
    <name evidence="3" type="ordered locus">Mlg_1498</name>
</gene>
<organism evidence="3 4">
    <name type="scientific">Alkalilimnicola ehrlichii (strain ATCC BAA-1101 / DSM 17681 / MLHE-1)</name>
    <dbReference type="NCBI Taxonomy" id="187272"/>
    <lineage>
        <taxon>Bacteria</taxon>
        <taxon>Pseudomonadati</taxon>
        <taxon>Pseudomonadota</taxon>
        <taxon>Gammaproteobacteria</taxon>
        <taxon>Chromatiales</taxon>
        <taxon>Ectothiorhodospiraceae</taxon>
        <taxon>Alkalilimnicola</taxon>
    </lineage>
</organism>
<feature type="region of interest" description="Disordered" evidence="1">
    <location>
        <begin position="305"/>
        <end position="324"/>
    </location>
</feature>
<proteinExistence type="predicted"/>
<dbReference type="Proteomes" id="UP000001962">
    <property type="component" value="Chromosome"/>
</dbReference>
<name>Q0A8J0_ALKEH</name>
<protein>
    <submittedName>
        <fullName evidence="3">Alpha/beta hydrolase fold protein</fullName>
    </submittedName>
</protein>
<dbReference type="HOGENOM" id="CLU_020336_50_4_6"/>